<protein>
    <submittedName>
        <fullName evidence="1">Tctex-1</fullName>
    </submittedName>
</protein>
<dbReference type="OrthoDB" id="10059120at2759"/>
<reference evidence="1" key="1">
    <citation type="journal article" date="2020" name="Stud. Mycol.">
        <title>101 Dothideomycetes genomes: a test case for predicting lifestyles and emergence of pathogens.</title>
        <authorList>
            <person name="Haridas S."/>
            <person name="Albert R."/>
            <person name="Binder M."/>
            <person name="Bloem J."/>
            <person name="Labutti K."/>
            <person name="Salamov A."/>
            <person name="Andreopoulos B."/>
            <person name="Baker S."/>
            <person name="Barry K."/>
            <person name="Bills G."/>
            <person name="Bluhm B."/>
            <person name="Cannon C."/>
            <person name="Castanera R."/>
            <person name="Culley D."/>
            <person name="Daum C."/>
            <person name="Ezra D."/>
            <person name="Gonzalez J."/>
            <person name="Henrissat B."/>
            <person name="Kuo A."/>
            <person name="Liang C."/>
            <person name="Lipzen A."/>
            <person name="Lutzoni F."/>
            <person name="Magnuson J."/>
            <person name="Mondo S."/>
            <person name="Nolan M."/>
            <person name="Ohm R."/>
            <person name="Pangilinan J."/>
            <person name="Park H.-J."/>
            <person name="Ramirez L."/>
            <person name="Alfaro M."/>
            <person name="Sun H."/>
            <person name="Tritt A."/>
            <person name="Yoshinaga Y."/>
            <person name="Zwiers L.-H."/>
            <person name="Turgeon B."/>
            <person name="Goodwin S."/>
            <person name="Spatafora J."/>
            <person name="Crous P."/>
            <person name="Grigoriev I."/>
        </authorList>
    </citation>
    <scope>NUCLEOTIDE SEQUENCE</scope>
    <source>
        <strain evidence="1">CBS 175.79</strain>
    </source>
</reference>
<dbReference type="Pfam" id="PF03645">
    <property type="entry name" value="Tctex-1"/>
    <property type="match status" value="1"/>
</dbReference>
<dbReference type="RefSeq" id="XP_033382147.1">
    <property type="nucleotide sequence ID" value="XM_033531201.1"/>
</dbReference>
<dbReference type="GO" id="GO:0005737">
    <property type="term" value="C:cytoplasm"/>
    <property type="evidence" value="ECO:0007669"/>
    <property type="project" value="TreeGrafter"/>
</dbReference>
<dbReference type="CDD" id="cd21456">
    <property type="entry name" value="DLC-like_SpDlc1-like"/>
    <property type="match status" value="1"/>
</dbReference>
<dbReference type="InterPro" id="IPR005334">
    <property type="entry name" value="Tctex-1-like"/>
</dbReference>
<organism evidence="1 2">
    <name type="scientific">Aaosphaeria arxii CBS 175.79</name>
    <dbReference type="NCBI Taxonomy" id="1450172"/>
    <lineage>
        <taxon>Eukaryota</taxon>
        <taxon>Fungi</taxon>
        <taxon>Dikarya</taxon>
        <taxon>Ascomycota</taxon>
        <taxon>Pezizomycotina</taxon>
        <taxon>Dothideomycetes</taxon>
        <taxon>Pleosporomycetidae</taxon>
        <taxon>Pleosporales</taxon>
        <taxon>Pleosporales incertae sedis</taxon>
        <taxon>Aaosphaeria</taxon>
    </lineage>
</organism>
<keyword evidence="2" id="KW-1185">Reference proteome</keyword>
<name>A0A6A5XKK1_9PLEO</name>
<dbReference type="InterPro" id="IPR038586">
    <property type="entry name" value="Tctex-1-like_sf"/>
</dbReference>
<dbReference type="Gene3D" id="3.30.1140.40">
    <property type="entry name" value="Tctex-1"/>
    <property type="match status" value="1"/>
</dbReference>
<dbReference type="PANTHER" id="PTHR21255">
    <property type="entry name" value="T-COMPLEX-ASSOCIATED-TESTIS-EXPRESSED 1/ DYNEIN LIGHT CHAIN"/>
    <property type="match status" value="1"/>
</dbReference>
<accession>A0A6A5XKK1</accession>
<proteinExistence type="predicted"/>
<evidence type="ECO:0000313" key="1">
    <source>
        <dbReference type="EMBL" id="KAF2013808.1"/>
    </source>
</evidence>
<dbReference type="GeneID" id="54288598"/>
<dbReference type="EMBL" id="ML978071">
    <property type="protein sequence ID" value="KAF2013808.1"/>
    <property type="molecule type" value="Genomic_DNA"/>
</dbReference>
<dbReference type="AlphaFoldDB" id="A0A6A5XKK1"/>
<dbReference type="Proteomes" id="UP000799778">
    <property type="component" value="Unassembled WGS sequence"/>
</dbReference>
<dbReference type="GO" id="GO:0007018">
    <property type="term" value="P:microtubule-based movement"/>
    <property type="evidence" value="ECO:0007669"/>
    <property type="project" value="TreeGrafter"/>
</dbReference>
<dbReference type="GO" id="GO:0045505">
    <property type="term" value="F:dynein intermediate chain binding"/>
    <property type="evidence" value="ECO:0007669"/>
    <property type="project" value="TreeGrafter"/>
</dbReference>
<dbReference type="GO" id="GO:0005868">
    <property type="term" value="C:cytoplasmic dynein complex"/>
    <property type="evidence" value="ECO:0007669"/>
    <property type="project" value="TreeGrafter"/>
</dbReference>
<gene>
    <name evidence="1" type="ORF">BU24DRAFT_452629</name>
</gene>
<dbReference type="PANTHER" id="PTHR21255:SF4">
    <property type="entry name" value="DYNEIN LIGHT CHAIN TCTEX-TYPE"/>
    <property type="match status" value="1"/>
</dbReference>
<evidence type="ECO:0000313" key="2">
    <source>
        <dbReference type="Proteomes" id="UP000799778"/>
    </source>
</evidence>
<sequence length="121" mass="12932">MAAPLPTEELLQIANSAADSAFGSAEKYDHSQVAGWNTHIISLIEKTTPGEGKSPAYKYVVGSTVIQHLGSPEDTNSGRRGMHSAVGAFWNAEKDGTYSVKWEGGEKKGVDVVITITWIAL</sequence>